<dbReference type="RefSeq" id="WP_150412558.1">
    <property type="nucleotide sequence ID" value="NZ_VYQF01000001.1"/>
</dbReference>
<feature type="region of interest" description="Disordered" evidence="1">
    <location>
        <begin position="199"/>
        <end position="222"/>
    </location>
</feature>
<evidence type="ECO:0000313" key="3">
    <source>
        <dbReference type="Proteomes" id="UP000326903"/>
    </source>
</evidence>
<comment type="caution">
    <text evidence="2">The sequence shown here is derived from an EMBL/GenBank/DDBJ whole genome shotgun (WGS) entry which is preliminary data.</text>
</comment>
<reference evidence="2 3" key="1">
    <citation type="submission" date="2019-09" db="EMBL/GenBank/DDBJ databases">
        <title>Draft genome sequence of Ginsengibacter sp. BR5-29.</title>
        <authorList>
            <person name="Im W.-T."/>
        </authorList>
    </citation>
    <scope>NUCLEOTIDE SEQUENCE [LARGE SCALE GENOMIC DNA]</scope>
    <source>
        <strain evidence="2 3">BR5-29</strain>
    </source>
</reference>
<name>A0A5J5IHP4_9BACT</name>
<dbReference type="AlphaFoldDB" id="A0A5J5IHP4"/>
<evidence type="ECO:0008006" key="4">
    <source>
        <dbReference type="Google" id="ProtNLM"/>
    </source>
</evidence>
<keyword evidence="3" id="KW-1185">Reference proteome</keyword>
<dbReference type="EMBL" id="VYQF01000001">
    <property type="protein sequence ID" value="KAA9040499.1"/>
    <property type="molecule type" value="Genomic_DNA"/>
</dbReference>
<dbReference type="Proteomes" id="UP000326903">
    <property type="component" value="Unassembled WGS sequence"/>
</dbReference>
<evidence type="ECO:0000256" key="1">
    <source>
        <dbReference type="SAM" id="MobiDB-lite"/>
    </source>
</evidence>
<accession>A0A5J5IHP4</accession>
<evidence type="ECO:0000313" key="2">
    <source>
        <dbReference type="EMBL" id="KAA9040499.1"/>
    </source>
</evidence>
<gene>
    <name evidence="2" type="ORF">FW778_00145</name>
</gene>
<dbReference type="SUPFAM" id="SSF82185">
    <property type="entry name" value="Histone H3 K4-specific methyltransferase SET7/9 N-terminal domain"/>
    <property type="match status" value="1"/>
</dbReference>
<protein>
    <recommendedName>
        <fullName evidence="4">MORN repeat variant</fullName>
    </recommendedName>
</protein>
<sequence length="222" mass="25384">MILKAHKFILLFIGVLFCYTAGAQYKTYKISVHGDTLNAIDNNGLKQGKWVVHVDALRGEPGYEEEGIFVNGKKEGVWRKYTLQSDLIAVENYKYGGKDGLCQYYTPLGELIREENWRAYNPDQPYDTIPVYGTGSNEIISYKIVRAEQYSVKNGDWSYYDPSTGRIIKVEKYDRGHLLQQPKTELVTEEPKKVAKPAEVLEYEKKNSGKKKVRVRDGQTGN</sequence>
<proteinExistence type="predicted"/>
<dbReference type="Gene3D" id="2.20.110.10">
    <property type="entry name" value="Histone H3 K4-specific methyltransferase SET7/9 N-terminal domain"/>
    <property type="match status" value="1"/>
</dbReference>
<organism evidence="2 3">
    <name type="scientific">Ginsengibacter hankyongi</name>
    <dbReference type="NCBI Taxonomy" id="2607284"/>
    <lineage>
        <taxon>Bacteria</taxon>
        <taxon>Pseudomonadati</taxon>
        <taxon>Bacteroidota</taxon>
        <taxon>Chitinophagia</taxon>
        <taxon>Chitinophagales</taxon>
        <taxon>Chitinophagaceae</taxon>
        <taxon>Ginsengibacter</taxon>
    </lineage>
</organism>